<dbReference type="EMBL" id="CAAALY010123773">
    <property type="protein sequence ID" value="VEL31553.1"/>
    <property type="molecule type" value="Genomic_DNA"/>
</dbReference>
<evidence type="ECO:0000256" key="1">
    <source>
        <dbReference type="SAM" id="Phobius"/>
    </source>
</evidence>
<reference evidence="3" key="1">
    <citation type="submission" date="2018-11" db="EMBL/GenBank/DDBJ databases">
        <authorList>
            <consortium name="Pathogen Informatics"/>
        </authorList>
    </citation>
    <scope>NUCLEOTIDE SEQUENCE</scope>
</reference>
<organism evidence="3 4">
    <name type="scientific">Protopolystoma xenopodis</name>
    <dbReference type="NCBI Taxonomy" id="117903"/>
    <lineage>
        <taxon>Eukaryota</taxon>
        <taxon>Metazoa</taxon>
        <taxon>Spiralia</taxon>
        <taxon>Lophotrochozoa</taxon>
        <taxon>Platyhelminthes</taxon>
        <taxon>Monogenea</taxon>
        <taxon>Polyopisthocotylea</taxon>
        <taxon>Polystomatidea</taxon>
        <taxon>Polystomatidae</taxon>
        <taxon>Protopolystoma</taxon>
    </lineage>
</organism>
<keyword evidence="4" id="KW-1185">Reference proteome</keyword>
<name>A0A3S5FFG0_9PLAT</name>
<dbReference type="Proteomes" id="UP000784294">
    <property type="component" value="Unassembled WGS sequence"/>
</dbReference>
<evidence type="ECO:0000313" key="4">
    <source>
        <dbReference type="Proteomes" id="UP000784294"/>
    </source>
</evidence>
<proteinExistence type="predicted"/>
<accession>A0A3S5FFG0</accession>
<feature type="transmembrane region" description="Helical" evidence="1">
    <location>
        <begin position="114"/>
        <end position="136"/>
    </location>
</feature>
<keyword evidence="1" id="KW-0812">Transmembrane</keyword>
<evidence type="ECO:0000313" key="3">
    <source>
        <dbReference type="EMBL" id="VEL31553.1"/>
    </source>
</evidence>
<keyword evidence="2" id="KW-0732">Signal</keyword>
<feature type="signal peptide" evidence="2">
    <location>
        <begin position="1"/>
        <end position="27"/>
    </location>
</feature>
<evidence type="ECO:0000256" key="2">
    <source>
        <dbReference type="SAM" id="SignalP"/>
    </source>
</evidence>
<feature type="chain" id="PRO_5018742084" evidence="2">
    <location>
        <begin position="28"/>
        <end position="142"/>
    </location>
</feature>
<dbReference type="AlphaFoldDB" id="A0A3S5FFG0"/>
<dbReference type="OrthoDB" id="5062115at2759"/>
<keyword evidence="1" id="KW-1133">Transmembrane helix</keyword>
<sequence length="142" mass="16189">MTLAPSPWMVCRLLWLLCIQDYYKKDACQYKTKCADPDLPIPKKPPWKYDQNALLEPETSTPLVCRIPGINDSSSQNVIRKTSSKSIEAYILDKGSRCGILWWRPLFLRPARNIRAFLVVICIVSCLQAAFSGYTASQRSFV</sequence>
<protein>
    <submittedName>
        <fullName evidence="3">Uncharacterized protein</fullName>
    </submittedName>
</protein>
<gene>
    <name evidence="3" type="ORF">PXEA_LOCUS24993</name>
</gene>
<keyword evidence="1" id="KW-0472">Membrane</keyword>
<comment type="caution">
    <text evidence="3">The sequence shown here is derived from an EMBL/GenBank/DDBJ whole genome shotgun (WGS) entry which is preliminary data.</text>
</comment>